<evidence type="ECO:0000259" key="3">
    <source>
        <dbReference type="Pfam" id="PF22936"/>
    </source>
</evidence>
<dbReference type="AlphaFoldDB" id="A0A6D2JBT8"/>
<evidence type="ECO:0000313" key="5">
    <source>
        <dbReference type="Proteomes" id="UP000467841"/>
    </source>
</evidence>
<dbReference type="OrthoDB" id="1679989at2759"/>
<dbReference type="Pfam" id="PF13961">
    <property type="entry name" value="DUF4219"/>
    <property type="match status" value="1"/>
</dbReference>
<protein>
    <recommendedName>
        <fullName evidence="6">DUF4219 domain-containing protein</fullName>
    </recommendedName>
</protein>
<dbReference type="GO" id="GO:0008270">
    <property type="term" value="F:zinc ion binding"/>
    <property type="evidence" value="ECO:0007669"/>
    <property type="project" value="InterPro"/>
</dbReference>
<sequence>MPSSVLCPMLNSSNYSVWSMRMKVTLKVHKVWESIDPGSTDEVKKNNATALLFQSIPESLTLQVGDQDSPKGIWDAIKSRHVGADRVREARLQTLMAEFERLTMQDTDTIDSFSDKLSEIVSKSASLGQTIEESKVVKKFLHSLPHDRFIHIIASLEQVLDLNATTYEDIVGRLKAFEERILGKETTTTQAQGSLLFVKSEPQENNGSSGGQEGGRGRGRGSRGRGRGRGNAQDRKKDRPDVICFRCDKPGHFASVFPERIKKLQELNKVETEEEEGEALYVHEMVVLNEENLMPKKYETEKGEEGIWYLDNGASNHMTGVRSFFSELNENVKGKVKFGDGSCVDIGGKGSILFQGKTGVENLLTDIYFIPELKSNILSLGQATEYACDVRMREDYLTLHDPSGILLISVKRSPNRLYKINLKTGKSSCLQSRIELEEEGEEHQEAKDSIEWIKADLINKSKTWMFVDKPVRVKGNGLKWVFKIKRNTDGSINKHKARLVFKVLTQDSRCWDTKLEVLTQAPRCWNTKLDQILKGMKFVELRSFKTIKTMYVHVRDILTKALARIKFKKMRSLIRVQDFSKSDLKLKGVNVG</sequence>
<dbReference type="InterPro" id="IPR036875">
    <property type="entry name" value="Znf_CCHC_sf"/>
</dbReference>
<dbReference type="SUPFAM" id="SSF57756">
    <property type="entry name" value="Retrovirus zinc finger-like domains"/>
    <property type="match status" value="1"/>
</dbReference>
<gene>
    <name evidence="4" type="ORF">MERR_LOCUS23767</name>
</gene>
<organism evidence="4 5">
    <name type="scientific">Microthlaspi erraticum</name>
    <dbReference type="NCBI Taxonomy" id="1685480"/>
    <lineage>
        <taxon>Eukaryota</taxon>
        <taxon>Viridiplantae</taxon>
        <taxon>Streptophyta</taxon>
        <taxon>Embryophyta</taxon>
        <taxon>Tracheophyta</taxon>
        <taxon>Spermatophyta</taxon>
        <taxon>Magnoliopsida</taxon>
        <taxon>eudicotyledons</taxon>
        <taxon>Gunneridae</taxon>
        <taxon>Pentapetalae</taxon>
        <taxon>rosids</taxon>
        <taxon>malvids</taxon>
        <taxon>Brassicales</taxon>
        <taxon>Brassicaceae</taxon>
        <taxon>Coluteocarpeae</taxon>
        <taxon>Microthlaspi</taxon>
    </lineage>
</organism>
<dbReference type="PANTHER" id="PTHR35317">
    <property type="entry name" value="OS04G0629600 PROTEIN"/>
    <property type="match status" value="1"/>
</dbReference>
<feature type="region of interest" description="Disordered" evidence="1">
    <location>
        <begin position="192"/>
        <end position="237"/>
    </location>
</feature>
<dbReference type="Pfam" id="PF14223">
    <property type="entry name" value="Retrotran_gag_2"/>
    <property type="match status" value="1"/>
</dbReference>
<dbReference type="InterPro" id="IPR054722">
    <property type="entry name" value="PolX-like_BBD"/>
</dbReference>
<comment type="caution">
    <text evidence="4">The sequence shown here is derived from an EMBL/GenBank/DDBJ whole genome shotgun (WGS) entry which is preliminary data.</text>
</comment>
<evidence type="ECO:0008006" key="6">
    <source>
        <dbReference type="Google" id="ProtNLM"/>
    </source>
</evidence>
<evidence type="ECO:0000313" key="4">
    <source>
        <dbReference type="EMBL" id="CAA7036532.1"/>
    </source>
</evidence>
<feature type="compositionally biased region" description="Basic residues" evidence="1">
    <location>
        <begin position="217"/>
        <end position="228"/>
    </location>
</feature>
<evidence type="ECO:0000256" key="1">
    <source>
        <dbReference type="SAM" id="MobiDB-lite"/>
    </source>
</evidence>
<name>A0A6D2JBT8_9BRAS</name>
<accession>A0A6D2JBT8</accession>
<proteinExistence type="predicted"/>
<keyword evidence="5" id="KW-1185">Reference proteome</keyword>
<dbReference type="Pfam" id="PF22936">
    <property type="entry name" value="Pol_BBD"/>
    <property type="match status" value="1"/>
</dbReference>
<evidence type="ECO:0000259" key="2">
    <source>
        <dbReference type="Pfam" id="PF13961"/>
    </source>
</evidence>
<reference evidence="4" key="1">
    <citation type="submission" date="2020-01" db="EMBL/GenBank/DDBJ databases">
        <authorList>
            <person name="Mishra B."/>
        </authorList>
    </citation>
    <scope>NUCLEOTIDE SEQUENCE [LARGE SCALE GENOMIC DNA]</scope>
</reference>
<dbReference type="PANTHER" id="PTHR35317:SF44">
    <property type="entry name" value="RNA-DIRECTED DNA POLYMERASE"/>
    <property type="match status" value="1"/>
</dbReference>
<dbReference type="GO" id="GO:0003676">
    <property type="term" value="F:nucleic acid binding"/>
    <property type="evidence" value="ECO:0007669"/>
    <property type="project" value="InterPro"/>
</dbReference>
<dbReference type="Proteomes" id="UP000467841">
    <property type="component" value="Unassembled WGS sequence"/>
</dbReference>
<dbReference type="EMBL" id="CACVBM020001163">
    <property type="protein sequence ID" value="CAA7036532.1"/>
    <property type="molecule type" value="Genomic_DNA"/>
</dbReference>
<dbReference type="InterPro" id="IPR025314">
    <property type="entry name" value="DUF4219"/>
</dbReference>
<feature type="domain" description="Retrovirus-related Pol polyprotein from transposon TNT 1-94-like beta-barrel" evidence="3">
    <location>
        <begin position="308"/>
        <end position="385"/>
    </location>
</feature>
<feature type="domain" description="DUF4219" evidence="2">
    <location>
        <begin position="10"/>
        <end position="33"/>
    </location>
</feature>